<evidence type="ECO:0000313" key="3">
    <source>
        <dbReference type="Proteomes" id="UP000030645"/>
    </source>
</evidence>
<dbReference type="AlphaFoldDB" id="W9S0D1"/>
<name>W9S0D1_9ROSA</name>
<evidence type="ECO:0000313" key="2">
    <source>
        <dbReference type="EMBL" id="EXC06046.1"/>
    </source>
</evidence>
<dbReference type="InterPro" id="IPR007321">
    <property type="entry name" value="Transposase_28"/>
</dbReference>
<keyword evidence="3" id="KW-1185">Reference proteome</keyword>
<dbReference type="Pfam" id="PF04195">
    <property type="entry name" value="Transposase_28"/>
    <property type="match status" value="1"/>
</dbReference>
<dbReference type="EMBL" id="KE345550">
    <property type="protein sequence ID" value="EXC06046.1"/>
    <property type="molecule type" value="Genomic_DNA"/>
</dbReference>
<sequence>MSADVHHLCTQLATSSRERSPHRQRRCDRGIFVSYARRHDLSTPEGIVALGGASRLGSLELTMAQNSPSREDSSIVRPDSPSMVEISWSSSSSSIDSVLRDIEDGGARYEARYVPGNSFGSEFGSLERMLDEAVERIPFTGGSVGGVAASTVDAPLAATSGDPDKPFFTANVVVSRVRNKDIIRAVKEGCIDGRWFEYLLPDMHFRTSMPPTGHLPVYTRAVTAGMTLPVHPFVKDYCHFYGISPAQLAPNF</sequence>
<reference evidence="3" key="1">
    <citation type="submission" date="2013-01" db="EMBL/GenBank/DDBJ databases">
        <title>Draft Genome Sequence of a Mulberry Tree, Morus notabilis C.K. Schneid.</title>
        <authorList>
            <person name="He N."/>
            <person name="Zhao S."/>
        </authorList>
    </citation>
    <scope>NUCLEOTIDE SEQUENCE</scope>
</reference>
<protein>
    <recommendedName>
        <fullName evidence="1">Transposase (putative) gypsy type domain-containing protein</fullName>
    </recommendedName>
</protein>
<accession>W9S0D1</accession>
<dbReference type="Proteomes" id="UP000030645">
    <property type="component" value="Unassembled WGS sequence"/>
</dbReference>
<gene>
    <name evidence="2" type="ORF">L484_009957</name>
</gene>
<feature type="domain" description="Transposase (putative) gypsy type" evidence="1">
    <location>
        <begin position="218"/>
        <end position="252"/>
    </location>
</feature>
<evidence type="ECO:0000259" key="1">
    <source>
        <dbReference type="Pfam" id="PF04195"/>
    </source>
</evidence>
<organism evidence="2 3">
    <name type="scientific">Morus notabilis</name>
    <dbReference type="NCBI Taxonomy" id="981085"/>
    <lineage>
        <taxon>Eukaryota</taxon>
        <taxon>Viridiplantae</taxon>
        <taxon>Streptophyta</taxon>
        <taxon>Embryophyta</taxon>
        <taxon>Tracheophyta</taxon>
        <taxon>Spermatophyta</taxon>
        <taxon>Magnoliopsida</taxon>
        <taxon>eudicotyledons</taxon>
        <taxon>Gunneridae</taxon>
        <taxon>Pentapetalae</taxon>
        <taxon>rosids</taxon>
        <taxon>fabids</taxon>
        <taxon>Rosales</taxon>
        <taxon>Moraceae</taxon>
        <taxon>Moreae</taxon>
        <taxon>Morus</taxon>
    </lineage>
</organism>
<proteinExistence type="predicted"/>